<dbReference type="AlphaFoldDB" id="A0A3S5EW90"/>
<feature type="chain" id="PRO_5039487392" evidence="1">
    <location>
        <begin position="25"/>
        <end position="427"/>
    </location>
</feature>
<dbReference type="RefSeq" id="WP_126413151.1">
    <property type="nucleotide sequence ID" value="NZ_JASPER010000064.1"/>
</dbReference>
<keyword evidence="1" id="KW-0732">Signal</keyword>
<proteinExistence type="predicted"/>
<evidence type="ECO:0000313" key="2">
    <source>
        <dbReference type="EMBL" id="VEI14492.1"/>
    </source>
</evidence>
<gene>
    <name evidence="2" type="ORF">NCTC10951_00357</name>
</gene>
<organism evidence="2 3">
    <name type="scientific">Actinomyces viscosus</name>
    <dbReference type="NCBI Taxonomy" id="1656"/>
    <lineage>
        <taxon>Bacteria</taxon>
        <taxon>Bacillati</taxon>
        <taxon>Actinomycetota</taxon>
        <taxon>Actinomycetes</taxon>
        <taxon>Actinomycetales</taxon>
        <taxon>Actinomycetaceae</taxon>
        <taxon>Actinomyces</taxon>
    </lineage>
</organism>
<dbReference type="Proteomes" id="UP000268658">
    <property type="component" value="Chromosome"/>
</dbReference>
<dbReference type="KEGG" id="avc:NCTC10951_00357"/>
<evidence type="ECO:0000256" key="1">
    <source>
        <dbReference type="SAM" id="SignalP"/>
    </source>
</evidence>
<protein>
    <submittedName>
        <fullName evidence="2">Uncharacterized protein</fullName>
    </submittedName>
</protein>
<dbReference type="EMBL" id="LR134477">
    <property type="protein sequence ID" value="VEI14492.1"/>
    <property type="molecule type" value="Genomic_DNA"/>
</dbReference>
<feature type="signal peptide" evidence="1">
    <location>
        <begin position="1"/>
        <end position="24"/>
    </location>
</feature>
<dbReference type="OrthoDB" id="3259300at2"/>
<sequence>MRLRPWPIALTCSLLSITACSSPAGLHAVQASATPTSTPRTTIGTVEPIADKSGLEDSGLTKATMSIQAEENAVVIDDDGVVYVAPRQDKTADLSVHRVLWDGTETWSASVPVPAGAAEMRLRMSHDPGLGAVAVWFSDPSADPSTPGTVVLRHTDPLSSATTWFDVASGQQTSQDLRTAQEEASASRSDTALVGAVHMVDQNTTSGMTYLGKDRTFTTTDWSELGIGEGTTLSTLNQWSGTPVVGTGALAGTDGALQLGATRIASAAHGALRTTYGSTHMVVTPMEEGHHFWLVDQAGAATEVSTTGSCNVDLDHTGNSSVSSSHAYLGLLRVSLADGTTECLADASPDADLEIAGGFSDGSLLLTEPTDIDSSMSWLVPADRSQPLAVGHMGLVRVRSDHIIDEVPIKGTTTINAFDYRDLLPQK</sequence>
<name>A0A3S5EW90_ACTVI</name>
<accession>A0A3S5EW90</accession>
<dbReference type="PROSITE" id="PS51257">
    <property type="entry name" value="PROKAR_LIPOPROTEIN"/>
    <property type="match status" value="1"/>
</dbReference>
<reference evidence="2 3" key="1">
    <citation type="submission" date="2018-12" db="EMBL/GenBank/DDBJ databases">
        <authorList>
            <consortium name="Pathogen Informatics"/>
        </authorList>
    </citation>
    <scope>NUCLEOTIDE SEQUENCE [LARGE SCALE GENOMIC DNA]</scope>
    <source>
        <strain evidence="2 3">NCTC10951</strain>
    </source>
</reference>
<evidence type="ECO:0000313" key="3">
    <source>
        <dbReference type="Proteomes" id="UP000268658"/>
    </source>
</evidence>